<reference evidence="1 2" key="1">
    <citation type="journal article" date="2019" name="Gigascience">
        <title>Whole-genome sequence of the oriental lung fluke Paragonimus westermani.</title>
        <authorList>
            <person name="Oey H."/>
            <person name="Zakrzewski M."/>
            <person name="Narain K."/>
            <person name="Devi K.R."/>
            <person name="Agatsuma T."/>
            <person name="Nawaratna S."/>
            <person name="Gobert G.N."/>
            <person name="Jones M.K."/>
            <person name="Ragan M.A."/>
            <person name="McManus D.P."/>
            <person name="Krause L."/>
        </authorList>
    </citation>
    <scope>NUCLEOTIDE SEQUENCE [LARGE SCALE GENOMIC DNA]</scope>
    <source>
        <strain evidence="1 2">IND2009</strain>
    </source>
</reference>
<gene>
    <name evidence="1" type="ORF">DEA37_0014791</name>
</gene>
<protein>
    <submittedName>
        <fullName evidence="1">Uncharacterized protein</fullName>
    </submittedName>
</protein>
<dbReference type="Proteomes" id="UP000324629">
    <property type="component" value="Unassembled WGS sequence"/>
</dbReference>
<evidence type="ECO:0000313" key="1">
    <source>
        <dbReference type="EMBL" id="KAA3669954.1"/>
    </source>
</evidence>
<evidence type="ECO:0000313" key="2">
    <source>
        <dbReference type="Proteomes" id="UP000324629"/>
    </source>
</evidence>
<dbReference type="EMBL" id="QNGE01017878">
    <property type="protein sequence ID" value="KAA3669954.1"/>
    <property type="molecule type" value="Genomic_DNA"/>
</dbReference>
<sequence>VWDVRKAGGPCQKIEQEIVDGVTDSFGAINEMACGSNQSSVLAALDNGCLAVLNIRKGRVEVLSDTLGYSARTLVVVK</sequence>
<name>A0A5J4N3A1_9TREM</name>
<proteinExistence type="predicted"/>
<accession>A0A5J4N3A1</accession>
<keyword evidence="2" id="KW-1185">Reference proteome</keyword>
<dbReference type="AlphaFoldDB" id="A0A5J4N3A1"/>
<feature type="non-terminal residue" evidence="1">
    <location>
        <position position="1"/>
    </location>
</feature>
<organism evidence="1 2">
    <name type="scientific">Paragonimus westermani</name>
    <dbReference type="NCBI Taxonomy" id="34504"/>
    <lineage>
        <taxon>Eukaryota</taxon>
        <taxon>Metazoa</taxon>
        <taxon>Spiralia</taxon>
        <taxon>Lophotrochozoa</taxon>
        <taxon>Platyhelminthes</taxon>
        <taxon>Trematoda</taxon>
        <taxon>Digenea</taxon>
        <taxon>Plagiorchiida</taxon>
        <taxon>Troglotremata</taxon>
        <taxon>Troglotrematidae</taxon>
        <taxon>Paragonimus</taxon>
    </lineage>
</organism>
<feature type="non-terminal residue" evidence="1">
    <location>
        <position position="78"/>
    </location>
</feature>
<comment type="caution">
    <text evidence="1">The sequence shown here is derived from an EMBL/GenBank/DDBJ whole genome shotgun (WGS) entry which is preliminary data.</text>
</comment>